<evidence type="ECO:0000313" key="14">
    <source>
        <dbReference type="EMBL" id="KGA98453.1"/>
    </source>
</evidence>
<dbReference type="NCBIfam" id="NF010738">
    <property type="entry name" value="PRK14140.1"/>
    <property type="match status" value="1"/>
</dbReference>
<evidence type="ECO:0000256" key="2">
    <source>
        <dbReference type="ARBA" id="ARBA00009054"/>
    </source>
</evidence>
<keyword evidence="5 10" id="KW-0346">Stress response</keyword>
<name>A0A094WQY2_ALKAL</name>
<dbReference type="GO" id="GO:0000774">
    <property type="term" value="F:adenyl-nucleotide exchange factor activity"/>
    <property type="evidence" value="ECO:0007669"/>
    <property type="project" value="InterPro"/>
</dbReference>
<evidence type="ECO:0000313" key="16">
    <source>
        <dbReference type="Proteomes" id="UP000002754"/>
    </source>
</evidence>
<comment type="function">
    <text evidence="7 10 11">Participates actively in the response to hyperosmotic and heat shock by preventing the aggregation of stress-denatured proteins, in association with DnaK and GrpE. It is the nucleotide exchange factor for DnaK and may function as a thermosensor. Unfolded proteins bind initially to DnaJ; upon interaction with the DnaJ-bound protein, DnaK hydrolyzes its bound ATP, resulting in the formation of a stable complex. GrpE releases ADP from DnaK; ATP binding to DnaK triggers the release of the substrate protein, thus completing the reaction cycle. Several rounds of ATP-dependent interactions between DnaJ, DnaK and GrpE are required for fully efficient folding.</text>
</comment>
<dbReference type="Gene3D" id="2.30.22.10">
    <property type="entry name" value="Head domain of nucleotide exchange factor GrpE"/>
    <property type="match status" value="1"/>
</dbReference>
<dbReference type="PANTHER" id="PTHR21237">
    <property type="entry name" value="GRPE PROTEIN"/>
    <property type="match status" value="1"/>
</dbReference>
<dbReference type="HAMAP" id="MF_01151">
    <property type="entry name" value="GrpE"/>
    <property type="match status" value="1"/>
</dbReference>
<keyword evidence="4 10" id="KW-0963">Cytoplasm</keyword>
<comment type="subunit">
    <text evidence="3 10">Homodimer.</text>
</comment>
<dbReference type="InterPro" id="IPR000740">
    <property type="entry name" value="GrpE"/>
</dbReference>
<dbReference type="GO" id="GO:0042803">
    <property type="term" value="F:protein homodimerization activity"/>
    <property type="evidence" value="ECO:0007669"/>
    <property type="project" value="InterPro"/>
</dbReference>
<dbReference type="EMBL" id="ALPT02000010">
    <property type="protein sequence ID" value="KGA98453.1"/>
    <property type="molecule type" value="Genomic_DNA"/>
</dbReference>
<sequence length="193" mass="22467">MNKNEAKDMETMTEQDENQPEKLTEETENDEFVDEVVEANEEEENSRENELEAQLAEANQRILRVQADYDNFRRRSREEKEAAAKYRSQSIIESLLPVLDNFERALVVEPESEETKSLLTGMDMVYRQLQDALKNEGVELIPTVGETFDPHRHQAVMQVEEEGYESNQIVEELQKGYQLKDRVIRPSMVKVNA</sequence>
<evidence type="ECO:0000256" key="5">
    <source>
        <dbReference type="ARBA" id="ARBA00023016"/>
    </source>
</evidence>
<dbReference type="CDD" id="cd00446">
    <property type="entry name" value="GrpE"/>
    <property type="match status" value="1"/>
</dbReference>
<dbReference type="SUPFAM" id="SSF58014">
    <property type="entry name" value="Coiled-coil domain of nucleotide exchange factor GrpE"/>
    <property type="match status" value="1"/>
</dbReference>
<organism evidence="14 16">
    <name type="scientific">Alkalihalobacillus alcalophilus ATCC 27647 = CGMCC 1.3604</name>
    <dbReference type="NCBI Taxonomy" id="1218173"/>
    <lineage>
        <taxon>Bacteria</taxon>
        <taxon>Bacillati</taxon>
        <taxon>Bacillota</taxon>
        <taxon>Bacilli</taxon>
        <taxon>Bacillales</taxon>
        <taxon>Bacillaceae</taxon>
        <taxon>Alkalihalobacillus</taxon>
    </lineage>
</organism>
<dbReference type="PROSITE" id="PS01071">
    <property type="entry name" value="GRPE"/>
    <property type="match status" value="1"/>
</dbReference>
<evidence type="ECO:0000256" key="8">
    <source>
        <dbReference type="ARBA" id="ARBA00072274"/>
    </source>
</evidence>
<reference evidence="15 17" key="2">
    <citation type="submission" date="2014-01" db="EMBL/GenBank/DDBJ databases">
        <title>Draft genome sequencing of Bacillus alcalophilus CGMCC 1.3604.</title>
        <authorList>
            <person name="Yang J."/>
            <person name="Diao L."/>
            <person name="Yang S."/>
        </authorList>
    </citation>
    <scope>NUCLEOTIDE SEQUENCE [LARGE SCALE GENOMIC DNA]</scope>
    <source>
        <strain evidence="15 17">CGMCC 1.3604</strain>
    </source>
</reference>
<dbReference type="GO" id="GO:0005737">
    <property type="term" value="C:cytoplasm"/>
    <property type="evidence" value="ECO:0007669"/>
    <property type="project" value="UniProtKB-SubCell"/>
</dbReference>
<dbReference type="GO" id="GO:0006457">
    <property type="term" value="P:protein folding"/>
    <property type="evidence" value="ECO:0007669"/>
    <property type="project" value="InterPro"/>
</dbReference>
<dbReference type="EMBL" id="JALP01000373">
    <property type="protein sequence ID" value="THG88523.1"/>
    <property type="molecule type" value="Genomic_DNA"/>
</dbReference>
<proteinExistence type="inferred from homology"/>
<evidence type="ECO:0000313" key="17">
    <source>
        <dbReference type="Proteomes" id="UP000297014"/>
    </source>
</evidence>
<dbReference type="Pfam" id="PF01025">
    <property type="entry name" value="GrpE"/>
    <property type="match status" value="1"/>
</dbReference>
<evidence type="ECO:0000256" key="12">
    <source>
        <dbReference type="RuleBase" id="RU004478"/>
    </source>
</evidence>
<comment type="subcellular location">
    <subcellularLocation>
        <location evidence="1 10">Cytoplasm</location>
    </subcellularLocation>
</comment>
<dbReference type="GO" id="GO:0051082">
    <property type="term" value="F:unfolded protein binding"/>
    <property type="evidence" value="ECO:0007669"/>
    <property type="project" value="TreeGrafter"/>
</dbReference>
<comment type="caution">
    <text evidence="14">The sequence shown here is derived from an EMBL/GenBank/DDBJ whole genome shotgun (WGS) entry which is preliminary data.</text>
</comment>
<evidence type="ECO:0000256" key="3">
    <source>
        <dbReference type="ARBA" id="ARBA00011738"/>
    </source>
</evidence>
<evidence type="ECO:0000256" key="1">
    <source>
        <dbReference type="ARBA" id="ARBA00004496"/>
    </source>
</evidence>
<evidence type="ECO:0000256" key="13">
    <source>
        <dbReference type="SAM" id="MobiDB-lite"/>
    </source>
</evidence>
<dbReference type="PANTHER" id="PTHR21237:SF23">
    <property type="entry name" value="GRPE PROTEIN HOMOLOG, MITOCHONDRIAL"/>
    <property type="match status" value="1"/>
</dbReference>
<keyword evidence="6 10" id="KW-0143">Chaperone</keyword>
<dbReference type="PRINTS" id="PR00773">
    <property type="entry name" value="GRPEPROTEIN"/>
</dbReference>
<dbReference type="GO" id="GO:0051087">
    <property type="term" value="F:protein-folding chaperone binding"/>
    <property type="evidence" value="ECO:0007669"/>
    <property type="project" value="InterPro"/>
</dbReference>
<dbReference type="SUPFAM" id="SSF51064">
    <property type="entry name" value="Head domain of nucleotide exchange factor GrpE"/>
    <property type="match status" value="1"/>
</dbReference>
<dbReference type="InterPro" id="IPR009012">
    <property type="entry name" value="GrpE_head"/>
</dbReference>
<dbReference type="FunFam" id="2.30.22.10:FF:000001">
    <property type="entry name" value="Protein GrpE"/>
    <property type="match status" value="1"/>
</dbReference>
<dbReference type="STRING" id="1218173.BALCAV_0204290"/>
<dbReference type="InterPro" id="IPR013805">
    <property type="entry name" value="GrpE_CC"/>
</dbReference>
<evidence type="ECO:0000256" key="4">
    <source>
        <dbReference type="ARBA" id="ARBA00022490"/>
    </source>
</evidence>
<feature type="compositionally biased region" description="Basic and acidic residues" evidence="13">
    <location>
        <begin position="1"/>
        <end position="10"/>
    </location>
</feature>
<evidence type="ECO:0000256" key="9">
    <source>
        <dbReference type="ARBA" id="ARBA00076414"/>
    </source>
</evidence>
<accession>A0A094WQY2</accession>
<dbReference type="RefSeq" id="WP_003323299.1">
    <property type="nucleotide sequence ID" value="NZ_ALPT02000010.1"/>
</dbReference>
<feature type="region of interest" description="Disordered" evidence="13">
    <location>
        <begin position="1"/>
        <end position="31"/>
    </location>
</feature>
<evidence type="ECO:0000256" key="6">
    <source>
        <dbReference type="ARBA" id="ARBA00023186"/>
    </source>
</evidence>
<evidence type="ECO:0000313" key="15">
    <source>
        <dbReference type="EMBL" id="THG88523.1"/>
    </source>
</evidence>
<dbReference type="eggNOG" id="COG0576">
    <property type="taxonomic scope" value="Bacteria"/>
</dbReference>
<evidence type="ECO:0000256" key="7">
    <source>
        <dbReference type="ARBA" id="ARBA00053401"/>
    </source>
</evidence>
<dbReference type="AlphaFoldDB" id="A0A094WQY2"/>
<keyword evidence="16" id="KW-1185">Reference proteome</keyword>
<gene>
    <name evidence="10" type="primary">grpE</name>
    <name evidence="15" type="ORF">AJ85_02720</name>
    <name evidence="14" type="ORF">BALCAV_0204290</name>
</gene>
<protein>
    <recommendedName>
        <fullName evidence="8 10">Protein GrpE</fullName>
    </recommendedName>
    <alternativeName>
        <fullName evidence="9 10">HSP-70 cofactor</fullName>
    </alternativeName>
</protein>
<reference evidence="14 16" key="1">
    <citation type="journal article" date="2014" name="Genome Announc.">
        <title>Draft Genome Sequence of Bacillus alcalophilus AV1934, a Classic Alkaliphile Isolated from Human Feces in 1934.</title>
        <authorList>
            <person name="Attie O."/>
            <person name="Jayaprakash A."/>
            <person name="Shah H."/>
            <person name="Paulsen I.T."/>
            <person name="Morino M."/>
            <person name="Takahashi Y."/>
            <person name="Narumi I."/>
            <person name="Sachidanandam R."/>
            <person name="Satoh K."/>
            <person name="Ito M."/>
            <person name="Krulwich T.A."/>
        </authorList>
    </citation>
    <scope>NUCLEOTIDE SEQUENCE [LARGE SCALE GENOMIC DNA]</scope>
    <source>
        <strain evidence="14 16">AV1934</strain>
    </source>
</reference>
<dbReference type="Proteomes" id="UP000002754">
    <property type="component" value="Unassembled WGS sequence"/>
</dbReference>
<evidence type="ECO:0000256" key="10">
    <source>
        <dbReference type="HAMAP-Rule" id="MF_01151"/>
    </source>
</evidence>
<dbReference type="Gene3D" id="3.90.20.20">
    <property type="match status" value="1"/>
</dbReference>
<dbReference type="Proteomes" id="UP000297014">
    <property type="component" value="Unassembled WGS sequence"/>
</dbReference>
<comment type="similarity">
    <text evidence="2 10 12">Belongs to the GrpE family.</text>
</comment>
<evidence type="ECO:0000256" key="11">
    <source>
        <dbReference type="RuleBase" id="RU000639"/>
    </source>
</evidence>